<accession>A0ABQ5HK91</accession>
<organism evidence="1 2">
    <name type="scientific">Tanacetum coccineum</name>
    <dbReference type="NCBI Taxonomy" id="301880"/>
    <lineage>
        <taxon>Eukaryota</taxon>
        <taxon>Viridiplantae</taxon>
        <taxon>Streptophyta</taxon>
        <taxon>Embryophyta</taxon>
        <taxon>Tracheophyta</taxon>
        <taxon>Spermatophyta</taxon>
        <taxon>Magnoliopsida</taxon>
        <taxon>eudicotyledons</taxon>
        <taxon>Gunneridae</taxon>
        <taxon>Pentapetalae</taxon>
        <taxon>asterids</taxon>
        <taxon>campanulids</taxon>
        <taxon>Asterales</taxon>
        <taxon>Asteraceae</taxon>
        <taxon>Asteroideae</taxon>
        <taxon>Anthemideae</taxon>
        <taxon>Anthemidinae</taxon>
        <taxon>Tanacetum</taxon>
    </lineage>
</organism>
<dbReference type="EMBL" id="BQNB010019658">
    <property type="protein sequence ID" value="GJT87672.1"/>
    <property type="molecule type" value="Genomic_DNA"/>
</dbReference>
<proteinExistence type="predicted"/>
<reference evidence="1" key="2">
    <citation type="submission" date="2022-01" db="EMBL/GenBank/DDBJ databases">
        <authorList>
            <person name="Yamashiro T."/>
            <person name="Shiraishi A."/>
            <person name="Satake H."/>
            <person name="Nakayama K."/>
        </authorList>
    </citation>
    <scope>NUCLEOTIDE SEQUENCE</scope>
</reference>
<evidence type="ECO:0000313" key="2">
    <source>
        <dbReference type="Proteomes" id="UP001151760"/>
    </source>
</evidence>
<dbReference type="Proteomes" id="UP001151760">
    <property type="component" value="Unassembled WGS sequence"/>
</dbReference>
<reference evidence="1" key="1">
    <citation type="journal article" date="2022" name="Int. J. Mol. Sci.">
        <title>Draft Genome of Tanacetum Coccineum: Genomic Comparison of Closely Related Tanacetum-Family Plants.</title>
        <authorList>
            <person name="Yamashiro T."/>
            <person name="Shiraishi A."/>
            <person name="Nakayama K."/>
            <person name="Satake H."/>
        </authorList>
    </citation>
    <scope>NUCLEOTIDE SEQUENCE</scope>
</reference>
<protein>
    <submittedName>
        <fullName evidence="1">Uncharacterized protein</fullName>
    </submittedName>
</protein>
<keyword evidence="2" id="KW-1185">Reference proteome</keyword>
<comment type="caution">
    <text evidence="1">The sequence shown here is derived from an EMBL/GenBank/DDBJ whole genome shotgun (WGS) entry which is preliminary data.</text>
</comment>
<evidence type="ECO:0000313" key="1">
    <source>
        <dbReference type="EMBL" id="GJT87672.1"/>
    </source>
</evidence>
<sequence>MAALPRCDELRRAANSPEWEAQFILYCHRAISEDSRLAREINDLCARVTSIIEERESFVDELDVLAERHVQEMMAKFMRETLDCAVAAALLVVSLLFKNRVAQSVSVLAGTERGAIGLEYTVEMHTCLYSLITPAASSVRGIQIYAKDFETVTNAGL</sequence>
<gene>
    <name evidence="1" type="ORF">Tco_1069389</name>
</gene>
<name>A0ABQ5HK91_9ASTR</name>